<keyword evidence="2" id="KW-0812">Transmembrane</keyword>
<evidence type="ECO:0000256" key="1">
    <source>
        <dbReference type="SAM" id="MobiDB-lite"/>
    </source>
</evidence>
<accession>A0A328B613</accession>
<feature type="transmembrane region" description="Helical" evidence="2">
    <location>
        <begin position="13"/>
        <end position="30"/>
    </location>
</feature>
<reference evidence="3 4" key="1">
    <citation type="submission" date="2018-05" db="EMBL/GenBank/DDBJ databases">
        <authorList>
            <person name="Lanie J.A."/>
            <person name="Ng W.-L."/>
            <person name="Kazmierczak K.M."/>
            <person name="Andrzejewski T.M."/>
            <person name="Davidsen T.M."/>
            <person name="Wayne K.J."/>
            <person name="Tettelin H."/>
            <person name="Glass J.I."/>
            <person name="Rusch D."/>
            <person name="Podicherti R."/>
            <person name="Tsui H.-C.T."/>
            <person name="Winkler M.E."/>
        </authorList>
    </citation>
    <scope>NUCLEOTIDE SEQUENCE [LARGE SCALE GENOMIC DNA]</scope>
    <source>
        <strain evidence="3 4">BUT-10</strain>
    </source>
</reference>
<dbReference type="EMBL" id="QFYS01000012">
    <property type="protein sequence ID" value="RAK62319.1"/>
    <property type="molecule type" value="Genomic_DNA"/>
</dbReference>
<keyword evidence="2" id="KW-1133">Transmembrane helix</keyword>
<keyword evidence="4" id="KW-1185">Reference proteome</keyword>
<gene>
    <name evidence="3" type="ORF">DJ019_19515</name>
</gene>
<proteinExistence type="predicted"/>
<comment type="caution">
    <text evidence="3">The sequence shown here is derived from an EMBL/GenBank/DDBJ whole genome shotgun (WGS) entry which is preliminary data.</text>
</comment>
<evidence type="ECO:0000256" key="2">
    <source>
        <dbReference type="SAM" id="Phobius"/>
    </source>
</evidence>
<dbReference type="Proteomes" id="UP000249524">
    <property type="component" value="Unassembled WGS sequence"/>
</dbReference>
<sequence length="141" mass="14470">MSPQLLVGVASPLWSYFGAAASAGVAYWWMTRWARPANLEALFGGRALAPDMVIDTVAAELEPVGGESAPISPVLEALADDVVEPPPAPVAEVLPEEPPAEVANAEAAIPAVPLLDAVEAPAPTEAKIKPRKSIPSGDADA</sequence>
<evidence type="ECO:0000313" key="4">
    <source>
        <dbReference type="Proteomes" id="UP000249524"/>
    </source>
</evidence>
<protein>
    <submittedName>
        <fullName evidence="3">Uncharacterized protein</fullName>
    </submittedName>
</protein>
<evidence type="ECO:0000313" key="3">
    <source>
        <dbReference type="EMBL" id="RAK62319.1"/>
    </source>
</evidence>
<dbReference type="RefSeq" id="WP_111278260.1">
    <property type="nucleotide sequence ID" value="NZ_QFYS01000012.1"/>
</dbReference>
<organism evidence="3 4">
    <name type="scientific">Phenylobacterium kunshanense</name>
    <dbReference type="NCBI Taxonomy" id="1445034"/>
    <lineage>
        <taxon>Bacteria</taxon>
        <taxon>Pseudomonadati</taxon>
        <taxon>Pseudomonadota</taxon>
        <taxon>Alphaproteobacteria</taxon>
        <taxon>Caulobacterales</taxon>
        <taxon>Caulobacteraceae</taxon>
        <taxon>Phenylobacterium</taxon>
    </lineage>
</organism>
<dbReference type="AlphaFoldDB" id="A0A328B613"/>
<name>A0A328B613_9CAUL</name>
<feature type="region of interest" description="Disordered" evidence="1">
    <location>
        <begin position="122"/>
        <end position="141"/>
    </location>
</feature>
<dbReference type="OrthoDB" id="9807941at2"/>
<keyword evidence="2" id="KW-0472">Membrane</keyword>